<evidence type="ECO:0000259" key="8">
    <source>
        <dbReference type="Pfam" id="PF01636"/>
    </source>
</evidence>
<evidence type="ECO:0000256" key="3">
    <source>
        <dbReference type="ARBA" id="ARBA00022697"/>
    </source>
</evidence>
<evidence type="ECO:0000256" key="4">
    <source>
        <dbReference type="ARBA" id="ARBA00022741"/>
    </source>
</evidence>
<comment type="similarity">
    <text evidence="7">Belongs to the pseudomonas-type ThrB family.</text>
</comment>
<protein>
    <submittedName>
        <fullName evidence="9">Homoserine kinase</fullName>
        <ecNumber evidence="9">2.7.1.39</ecNumber>
    </submittedName>
</protein>
<evidence type="ECO:0000256" key="6">
    <source>
        <dbReference type="ARBA" id="ARBA00022840"/>
    </source>
</evidence>
<dbReference type="InterPro" id="IPR050249">
    <property type="entry name" value="Pseudomonas-type_ThrB"/>
</dbReference>
<dbReference type="NCBIfam" id="TIGR00938">
    <property type="entry name" value="thrB_alt"/>
    <property type="match status" value="1"/>
</dbReference>
<evidence type="ECO:0000256" key="1">
    <source>
        <dbReference type="ARBA" id="ARBA00022605"/>
    </source>
</evidence>
<organism evidence="9">
    <name type="scientific">hydrothermal vent metagenome</name>
    <dbReference type="NCBI Taxonomy" id="652676"/>
    <lineage>
        <taxon>unclassified sequences</taxon>
        <taxon>metagenomes</taxon>
        <taxon>ecological metagenomes</taxon>
    </lineage>
</organism>
<dbReference type="HAMAP" id="MF_00301">
    <property type="entry name" value="Homoser_kinase_2"/>
    <property type="match status" value="1"/>
</dbReference>
<gene>
    <name evidence="9" type="ORF">MNBD_GAMMA12-3185</name>
</gene>
<name>A0A3B0YYK8_9ZZZZ</name>
<dbReference type="GO" id="GO:0009088">
    <property type="term" value="P:threonine biosynthetic process"/>
    <property type="evidence" value="ECO:0007669"/>
    <property type="project" value="UniProtKB-KW"/>
</dbReference>
<evidence type="ECO:0000256" key="5">
    <source>
        <dbReference type="ARBA" id="ARBA00022777"/>
    </source>
</evidence>
<dbReference type="EMBL" id="UOFL01000226">
    <property type="protein sequence ID" value="VAW81780.1"/>
    <property type="molecule type" value="Genomic_DNA"/>
</dbReference>
<dbReference type="NCBIfam" id="NF003558">
    <property type="entry name" value="PRK05231.1"/>
    <property type="match status" value="1"/>
</dbReference>
<dbReference type="SUPFAM" id="SSF56112">
    <property type="entry name" value="Protein kinase-like (PK-like)"/>
    <property type="match status" value="1"/>
</dbReference>
<dbReference type="AlphaFoldDB" id="A0A3B0YYK8"/>
<dbReference type="EC" id="2.7.1.39" evidence="9"/>
<dbReference type="InterPro" id="IPR005280">
    <property type="entry name" value="Homoserine_kinase_II"/>
</dbReference>
<reference evidence="9" key="1">
    <citation type="submission" date="2018-06" db="EMBL/GenBank/DDBJ databases">
        <authorList>
            <person name="Zhirakovskaya E."/>
        </authorList>
    </citation>
    <scope>NUCLEOTIDE SEQUENCE</scope>
</reference>
<dbReference type="PANTHER" id="PTHR21064:SF6">
    <property type="entry name" value="AMINOGLYCOSIDE PHOSPHOTRANSFERASE DOMAIN-CONTAINING PROTEIN"/>
    <property type="match status" value="1"/>
</dbReference>
<keyword evidence="5 9" id="KW-0418">Kinase</keyword>
<keyword evidence="4" id="KW-0547">Nucleotide-binding</keyword>
<dbReference type="InterPro" id="IPR011009">
    <property type="entry name" value="Kinase-like_dom_sf"/>
</dbReference>
<feature type="domain" description="Aminoglycoside phosphotransferase" evidence="8">
    <location>
        <begin position="28"/>
        <end position="253"/>
    </location>
</feature>
<dbReference type="Pfam" id="PF01636">
    <property type="entry name" value="APH"/>
    <property type="match status" value="1"/>
</dbReference>
<sequence length="316" mass="36267">MSVYTSVSHDTLQTFLSRYEIGDLLNFEGISAGIENTNYFIYTTQGKYVLTLFETLGPKELPYFLNLMAFLAEHQVPSAHPVADNQNQYLQTLQNKPAVIVHCLQGAEAQEVTTQHAKALGAALAKLHLAGQQFEQQQANSRGPHWWHDTITKLEGHIPTQEFKILESEIEFQMTMSHTDLPRGVTHADLFKDNVLWEKGKISGFIDFYYACNDVLLYDIAVTCNAWFSDQKGNLNQELSQEFLAQYDRIRPLNAIEHKAWPVMLRAAALRFWLSRLNDKYFPKAGELTHLHDPDEFKLILMNRIDNHSLFESESF</sequence>
<proteinExistence type="inferred from homology"/>
<dbReference type="Gene3D" id="3.30.200.20">
    <property type="entry name" value="Phosphorylase Kinase, domain 1"/>
    <property type="match status" value="1"/>
</dbReference>
<dbReference type="PANTHER" id="PTHR21064">
    <property type="entry name" value="AMINOGLYCOSIDE PHOSPHOTRANSFERASE DOMAIN-CONTAINING PROTEIN-RELATED"/>
    <property type="match status" value="1"/>
</dbReference>
<dbReference type="GO" id="GO:0004413">
    <property type="term" value="F:homoserine kinase activity"/>
    <property type="evidence" value="ECO:0007669"/>
    <property type="project" value="UniProtKB-EC"/>
</dbReference>
<evidence type="ECO:0000256" key="7">
    <source>
        <dbReference type="ARBA" id="ARBA00038240"/>
    </source>
</evidence>
<dbReference type="CDD" id="cd05153">
    <property type="entry name" value="HomoserineK_II"/>
    <property type="match status" value="1"/>
</dbReference>
<evidence type="ECO:0000256" key="2">
    <source>
        <dbReference type="ARBA" id="ARBA00022679"/>
    </source>
</evidence>
<keyword evidence="3" id="KW-0791">Threonine biosynthesis</keyword>
<keyword evidence="2 9" id="KW-0808">Transferase</keyword>
<dbReference type="Gene3D" id="3.90.1200.10">
    <property type="match status" value="1"/>
</dbReference>
<evidence type="ECO:0000313" key="9">
    <source>
        <dbReference type="EMBL" id="VAW81780.1"/>
    </source>
</evidence>
<dbReference type="InterPro" id="IPR002575">
    <property type="entry name" value="Aminoglycoside_PTrfase"/>
</dbReference>
<dbReference type="GO" id="GO:0005524">
    <property type="term" value="F:ATP binding"/>
    <property type="evidence" value="ECO:0007669"/>
    <property type="project" value="UniProtKB-KW"/>
</dbReference>
<keyword evidence="1" id="KW-0028">Amino-acid biosynthesis</keyword>
<keyword evidence="6" id="KW-0067">ATP-binding</keyword>
<accession>A0A3B0YYK8</accession>